<sequence length="83" mass="9258">MTSQEFQVLVAQARSEADNPAFRDENLVGEACRGTAWLGCLFERALRAFGFEDMEDFLDQSYDDDDDDDDVTAASTPEDPGWA</sequence>
<dbReference type="EMBL" id="BPPX01000003">
    <property type="protein sequence ID" value="GJC79284.1"/>
    <property type="molecule type" value="Genomic_DNA"/>
</dbReference>
<comment type="caution">
    <text evidence="2">The sequence shown here is derived from an EMBL/GenBank/DDBJ whole genome shotgun (WGS) entry which is preliminary data.</text>
</comment>
<evidence type="ECO:0000313" key="3">
    <source>
        <dbReference type="Proteomes" id="UP001055172"/>
    </source>
</evidence>
<accession>A0AA37LNP8</accession>
<evidence type="ECO:0000313" key="2">
    <source>
        <dbReference type="EMBL" id="GJC79284.1"/>
    </source>
</evidence>
<feature type="region of interest" description="Disordered" evidence="1">
    <location>
        <begin position="58"/>
        <end position="83"/>
    </location>
</feature>
<dbReference type="AlphaFoldDB" id="A0AA37LNP8"/>
<name>A0AA37LNP8_9PEZI</name>
<evidence type="ECO:0000256" key="1">
    <source>
        <dbReference type="SAM" id="MobiDB-lite"/>
    </source>
</evidence>
<reference evidence="2 3" key="1">
    <citation type="submission" date="2021-07" db="EMBL/GenBank/DDBJ databases">
        <title>Genome data of Colletotrichum spaethianum.</title>
        <authorList>
            <person name="Utami Y.D."/>
            <person name="Hiruma K."/>
        </authorList>
    </citation>
    <scope>NUCLEOTIDE SEQUENCE [LARGE SCALE GENOMIC DNA]</scope>
    <source>
        <strain evidence="2 3">MAFF 242679</strain>
    </source>
</reference>
<proteinExistence type="predicted"/>
<gene>
    <name evidence="2" type="ORF">ColLi_02122</name>
</gene>
<organism evidence="2 3">
    <name type="scientific">Colletotrichum liriopes</name>
    <dbReference type="NCBI Taxonomy" id="708192"/>
    <lineage>
        <taxon>Eukaryota</taxon>
        <taxon>Fungi</taxon>
        <taxon>Dikarya</taxon>
        <taxon>Ascomycota</taxon>
        <taxon>Pezizomycotina</taxon>
        <taxon>Sordariomycetes</taxon>
        <taxon>Hypocreomycetidae</taxon>
        <taxon>Glomerellales</taxon>
        <taxon>Glomerellaceae</taxon>
        <taxon>Colletotrichum</taxon>
        <taxon>Colletotrichum spaethianum species complex</taxon>
    </lineage>
</organism>
<protein>
    <submittedName>
        <fullName evidence="2">Uncharacterized protein</fullName>
    </submittedName>
</protein>
<feature type="compositionally biased region" description="Acidic residues" evidence="1">
    <location>
        <begin position="58"/>
        <end position="71"/>
    </location>
</feature>
<keyword evidence="3" id="KW-1185">Reference proteome</keyword>
<dbReference type="Proteomes" id="UP001055172">
    <property type="component" value="Unassembled WGS sequence"/>
</dbReference>